<evidence type="ECO:0000259" key="9">
    <source>
        <dbReference type="PROSITE" id="PS50808"/>
    </source>
</evidence>
<protein>
    <recommendedName>
        <fullName evidence="9">BED-type domain-containing protein</fullName>
    </recommendedName>
</protein>
<evidence type="ECO:0000256" key="3">
    <source>
        <dbReference type="ARBA" id="ARBA00022771"/>
    </source>
</evidence>
<dbReference type="InterPro" id="IPR052035">
    <property type="entry name" value="ZnF_BED_domain_contain"/>
</dbReference>
<dbReference type="EMBL" id="CAGKOT010000018">
    <property type="protein sequence ID" value="CAB5363279.1"/>
    <property type="molecule type" value="Genomic_DNA"/>
</dbReference>
<keyword evidence="6" id="KW-0804">Transcription</keyword>
<name>A0A915Z638_9GLOM</name>
<evidence type="ECO:0000256" key="1">
    <source>
        <dbReference type="ARBA" id="ARBA00004123"/>
    </source>
</evidence>
<keyword evidence="4" id="KW-0862">Zinc</keyword>
<dbReference type="Proteomes" id="UP000684084">
    <property type="component" value="Unassembled WGS sequence"/>
</dbReference>
<dbReference type="GO" id="GO:0008270">
    <property type="term" value="F:zinc ion binding"/>
    <property type="evidence" value="ECO:0007669"/>
    <property type="project" value="UniProtKB-KW"/>
</dbReference>
<comment type="caution">
    <text evidence="10">The sequence shown here is derived from an EMBL/GenBank/DDBJ whole genome shotgun (WGS) entry which is preliminary data.</text>
</comment>
<keyword evidence="7" id="KW-0539">Nucleus</keyword>
<dbReference type="OrthoDB" id="8943211at2759"/>
<gene>
    <name evidence="10" type="ORF">CHRIB12_LOCUS9456</name>
</gene>
<reference evidence="10" key="1">
    <citation type="submission" date="2020-05" db="EMBL/GenBank/DDBJ databases">
        <authorList>
            <person name="Rincon C."/>
            <person name="Sanders R I."/>
            <person name="Robbins C."/>
            <person name="Chaturvedi A."/>
        </authorList>
    </citation>
    <scope>NUCLEOTIDE SEQUENCE</scope>
    <source>
        <strain evidence="10">CHB12</strain>
    </source>
</reference>
<dbReference type="VEuPathDB" id="FungiDB:RhiirFUN_020947"/>
<sequence>MSGVFENDDNNLSDDSLASDDERIINKKLSADVWEFFQKIQDEESWLITNYKCILCAKLYSPGNPTSTLRRHLTKKHPSHYKKPETRQTTLRFKPYSPSKSKPITDSLVDFVATDLQPFTIVENPEFKLLINKLNPHYILPCRQTLKEKFIENYKMRKNVLINEVSQINSKISLTTDIWTSEISKDCYLGGVSELLATTNVEELGDLFPTISEWRHIKELAKVLEPMYEATNLLSSSKNPTQGDIRLVFNGMFKKLDHYQRGNHHTQKAIASAICNKLKAYWDKYLNQSSITSSILDPCYKTTLFSHNDITEIISKLQELYLSYLPLNNQTIPSAPARSSRDYFLNLLNPNNIRQEVSHDELDRYLNSPVDSNTEIG</sequence>
<dbReference type="PANTHER" id="PTHR46481">
    <property type="entry name" value="ZINC FINGER BED DOMAIN-CONTAINING PROTEIN 4"/>
    <property type="match status" value="1"/>
</dbReference>
<evidence type="ECO:0000256" key="8">
    <source>
        <dbReference type="PROSITE-ProRule" id="PRU00027"/>
    </source>
</evidence>
<feature type="domain" description="BED-type" evidence="9">
    <location>
        <begin position="28"/>
        <end position="84"/>
    </location>
</feature>
<evidence type="ECO:0000313" key="11">
    <source>
        <dbReference type="Proteomes" id="UP000684084"/>
    </source>
</evidence>
<keyword evidence="3 8" id="KW-0863">Zinc-finger</keyword>
<dbReference type="PANTHER" id="PTHR46481:SF10">
    <property type="entry name" value="ZINC FINGER BED DOMAIN-CONTAINING PROTEIN 39"/>
    <property type="match status" value="1"/>
</dbReference>
<dbReference type="AlphaFoldDB" id="A0A915Z638"/>
<proteinExistence type="predicted"/>
<keyword evidence="5" id="KW-0805">Transcription regulation</keyword>
<comment type="subcellular location">
    <subcellularLocation>
        <location evidence="1">Nucleus</location>
    </subcellularLocation>
</comment>
<dbReference type="GO" id="GO:0003677">
    <property type="term" value="F:DNA binding"/>
    <property type="evidence" value="ECO:0007669"/>
    <property type="project" value="InterPro"/>
</dbReference>
<evidence type="ECO:0000256" key="7">
    <source>
        <dbReference type="ARBA" id="ARBA00023242"/>
    </source>
</evidence>
<dbReference type="Pfam" id="PF02892">
    <property type="entry name" value="zf-BED"/>
    <property type="match status" value="1"/>
</dbReference>
<evidence type="ECO:0000313" key="10">
    <source>
        <dbReference type="EMBL" id="CAB5363279.1"/>
    </source>
</evidence>
<accession>A0A915Z638</accession>
<organism evidence="10 11">
    <name type="scientific">Rhizophagus irregularis</name>
    <dbReference type="NCBI Taxonomy" id="588596"/>
    <lineage>
        <taxon>Eukaryota</taxon>
        <taxon>Fungi</taxon>
        <taxon>Fungi incertae sedis</taxon>
        <taxon>Mucoromycota</taxon>
        <taxon>Glomeromycotina</taxon>
        <taxon>Glomeromycetes</taxon>
        <taxon>Glomerales</taxon>
        <taxon>Glomeraceae</taxon>
        <taxon>Rhizophagus</taxon>
    </lineage>
</organism>
<evidence type="ECO:0000256" key="6">
    <source>
        <dbReference type="ARBA" id="ARBA00023163"/>
    </source>
</evidence>
<dbReference type="SMART" id="SM00614">
    <property type="entry name" value="ZnF_BED"/>
    <property type="match status" value="1"/>
</dbReference>
<dbReference type="InterPro" id="IPR003656">
    <property type="entry name" value="Znf_BED"/>
</dbReference>
<evidence type="ECO:0000256" key="4">
    <source>
        <dbReference type="ARBA" id="ARBA00022833"/>
    </source>
</evidence>
<dbReference type="PROSITE" id="PS50808">
    <property type="entry name" value="ZF_BED"/>
    <property type="match status" value="1"/>
</dbReference>
<evidence type="ECO:0000256" key="2">
    <source>
        <dbReference type="ARBA" id="ARBA00022723"/>
    </source>
</evidence>
<keyword evidence="2" id="KW-0479">Metal-binding</keyword>
<evidence type="ECO:0000256" key="5">
    <source>
        <dbReference type="ARBA" id="ARBA00023015"/>
    </source>
</evidence>
<dbReference type="GO" id="GO:0005634">
    <property type="term" value="C:nucleus"/>
    <property type="evidence" value="ECO:0007669"/>
    <property type="project" value="UniProtKB-SubCell"/>
</dbReference>